<protein>
    <submittedName>
        <fullName evidence="4">CDP-4-dehydro-6-deoxyglucose reductase</fullName>
    </submittedName>
</protein>
<dbReference type="Pfam" id="PF00970">
    <property type="entry name" value="FAD_binding_6"/>
    <property type="match status" value="1"/>
</dbReference>
<accession>A0A1T4X6H1</accession>
<dbReference type="SUPFAM" id="SSF52343">
    <property type="entry name" value="Ferredoxin reductase-like, C-terminal NADP-linked domain"/>
    <property type="match status" value="1"/>
</dbReference>
<proteinExistence type="predicted"/>
<dbReference type="Gene3D" id="3.40.50.80">
    <property type="entry name" value="Nucleotide-binding domain of ferredoxin-NADP reductase (FNR) module"/>
    <property type="match status" value="1"/>
</dbReference>
<organism evidence="4 5">
    <name type="scientific">Thiothrix eikelboomii</name>
    <dbReference type="NCBI Taxonomy" id="92487"/>
    <lineage>
        <taxon>Bacteria</taxon>
        <taxon>Pseudomonadati</taxon>
        <taxon>Pseudomonadota</taxon>
        <taxon>Gammaproteobacteria</taxon>
        <taxon>Thiotrichales</taxon>
        <taxon>Thiotrichaceae</taxon>
        <taxon>Thiothrix</taxon>
    </lineage>
</organism>
<dbReference type="PANTHER" id="PTHR47354:SF5">
    <property type="entry name" value="PROTEIN RFBI"/>
    <property type="match status" value="1"/>
</dbReference>
<gene>
    <name evidence="4" type="ORF">SAMN02745130_02569</name>
</gene>
<evidence type="ECO:0000256" key="1">
    <source>
        <dbReference type="ARBA" id="ARBA00034078"/>
    </source>
</evidence>
<dbReference type="InterPro" id="IPR039261">
    <property type="entry name" value="FNR_nucleotide-bd"/>
</dbReference>
<dbReference type="PROSITE" id="PS51085">
    <property type="entry name" value="2FE2S_FER_2"/>
    <property type="match status" value="1"/>
</dbReference>
<dbReference type="Gene3D" id="2.40.30.10">
    <property type="entry name" value="Translation factors"/>
    <property type="match status" value="1"/>
</dbReference>
<dbReference type="PRINTS" id="PR00410">
    <property type="entry name" value="PHEHYDRXLASE"/>
</dbReference>
<dbReference type="GO" id="GO:0051537">
    <property type="term" value="F:2 iron, 2 sulfur cluster binding"/>
    <property type="evidence" value="ECO:0007669"/>
    <property type="project" value="InterPro"/>
</dbReference>
<dbReference type="PROSITE" id="PS00197">
    <property type="entry name" value="2FE2S_FER_1"/>
    <property type="match status" value="1"/>
</dbReference>
<dbReference type="STRING" id="92487.SAMN02745130_02569"/>
<dbReference type="Gene3D" id="3.10.20.30">
    <property type="match status" value="1"/>
</dbReference>
<dbReference type="PROSITE" id="PS51384">
    <property type="entry name" value="FAD_FR"/>
    <property type="match status" value="1"/>
</dbReference>
<dbReference type="CDD" id="cd00207">
    <property type="entry name" value="fer2"/>
    <property type="match status" value="1"/>
</dbReference>
<evidence type="ECO:0000259" key="2">
    <source>
        <dbReference type="PROSITE" id="PS51085"/>
    </source>
</evidence>
<dbReference type="InterPro" id="IPR012675">
    <property type="entry name" value="Beta-grasp_dom_sf"/>
</dbReference>
<reference evidence="4 5" key="1">
    <citation type="submission" date="2017-02" db="EMBL/GenBank/DDBJ databases">
        <authorList>
            <person name="Peterson S.W."/>
        </authorList>
    </citation>
    <scope>NUCLEOTIDE SEQUENCE [LARGE SCALE GENOMIC DNA]</scope>
    <source>
        <strain evidence="4 5">ATCC 49788</strain>
    </source>
</reference>
<dbReference type="InterPro" id="IPR017927">
    <property type="entry name" value="FAD-bd_FR_type"/>
</dbReference>
<dbReference type="OrthoDB" id="9806195at2"/>
<dbReference type="PRINTS" id="PR00371">
    <property type="entry name" value="FPNCR"/>
</dbReference>
<dbReference type="InterPro" id="IPR006058">
    <property type="entry name" value="2Fe2S_fd_BS"/>
</dbReference>
<dbReference type="InterPro" id="IPR001041">
    <property type="entry name" value="2Fe-2S_ferredoxin-type"/>
</dbReference>
<dbReference type="PANTHER" id="PTHR47354">
    <property type="entry name" value="NADH OXIDOREDUCTASE HCR"/>
    <property type="match status" value="1"/>
</dbReference>
<dbReference type="GO" id="GO:0016491">
    <property type="term" value="F:oxidoreductase activity"/>
    <property type="evidence" value="ECO:0007669"/>
    <property type="project" value="InterPro"/>
</dbReference>
<dbReference type="RefSeq" id="WP_078923028.1">
    <property type="nucleotide sequence ID" value="NZ_FUYB01000013.1"/>
</dbReference>
<dbReference type="Pfam" id="PF00111">
    <property type="entry name" value="Fer2"/>
    <property type="match status" value="1"/>
</dbReference>
<comment type="cofactor">
    <cofactor evidence="1">
        <name>[2Fe-2S] cluster</name>
        <dbReference type="ChEBI" id="CHEBI:190135"/>
    </cofactor>
</comment>
<dbReference type="AlphaFoldDB" id="A0A1T4X6H1"/>
<feature type="domain" description="FAD-binding FR-type" evidence="3">
    <location>
        <begin position="99"/>
        <end position="199"/>
    </location>
</feature>
<sequence length="344" mass="38719">MFKVTVQPSGHLFSVEEQENLLDAGLRQGIALPYSCRSGSCGSCMVTINQGAVDYPQGEPLALSPYDLEQGRALLCQAIALSDLEIDCPQVGELPEIEVKTLPVRVERLRKLNTDVIEMTLKLPANERLRFMAGQYIDLLLRDGKRRSFSIANAPTGEALIELHIRHVPNGHFTSHVFNEMKEKALLRMQGPLGSFYLRELTQPIILVGGGTGFAPLKSMLEYLKLKGFDQAVYLYWGVRSKVDLYMDYLPKDWMQRYPQFHYIPVLSEPKPDDHWQGRTGWVHAAVVADFPDLSAYQVYMSGPPPMILAGREAFLAHGLRTEHLYSDSFDYSPDTLKALQQSS</sequence>
<evidence type="ECO:0000313" key="5">
    <source>
        <dbReference type="Proteomes" id="UP000190460"/>
    </source>
</evidence>
<dbReference type="InterPro" id="IPR050415">
    <property type="entry name" value="MRET"/>
</dbReference>
<dbReference type="SUPFAM" id="SSF54292">
    <property type="entry name" value="2Fe-2S ferredoxin-like"/>
    <property type="match status" value="1"/>
</dbReference>
<dbReference type="CDD" id="cd06189">
    <property type="entry name" value="flavin_oxioreductase"/>
    <property type="match status" value="1"/>
</dbReference>
<dbReference type="InterPro" id="IPR001709">
    <property type="entry name" value="Flavoprot_Pyr_Nucl_cyt_Rdtase"/>
</dbReference>
<name>A0A1T4X6H1_9GAMM</name>
<dbReference type="Proteomes" id="UP000190460">
    <property type="component" value="Unassembled WGS sequence"/>
</dbReference>
<keyword evidence="5" id="KW-1185">Reference proteome</keyword>
<evidence type="ECO:0000259" key="3">
    <source>
        <dbReference type="PROSITE" id="PS51384"/>
    </source>
</evidence>
<dbReference type="InterPro" id="IPR036010">
    <property type="entry name" value="2Fe-2S_ferredoxin-like_sf"/>
</dbReference>
<evidence type="ECO:0000313" key="4">
    <source>
        <dbReference type="EMBL" id="SKA85029.1"/>
    </source>
</evidence>
<dbReference type="Pfam" id="PF00175">
    <property type="entry name" value="NAD_binding_1"/>
    <property type="match status" value="1"/>
</dbReference>
<dbReference type="InterPro" id="IPR001433">
    <property type="entry name" value="OxRdtase_FAD/NAD-bd"/>
</dbReference>
<feature type="domain" description="2Fe-2S ferredoxin-type" evidence="2">
    <location>
        <begin position="2"/>
        <end position="92"/>
    </location>
</feature>
<dbReference type="EMBL" id="FUYB01000013">
    <property type="protein sequence ID" value="SKA85029.1"/>
    <property type="molecule type" value="Genomic_DNA"/>
</dbReference>
<dbReference type="SUPFAM" id="SSF63380">
    <property type="entry name" value="Riboflavin synthase domain-like"/>
    <property type="match status" value="1"/>
</dbReference>
<dbReference type="InterPro" id="IPR017938">
    <property type="entry name" value="Riboflavin_synthase-like_b-brl"/>
</dbReference>
<dbReference type="InterPro" id="IPR008333">
    <property type="entry name" value="Cbr1-like_FAD-bd_dom"/>
</dbReference>